<name>A0ABY3FZ89_9BACI</name>
<comment type="caution">
    <text evidence="1">The sequence shown here is derived from an EMBL/GenBank/DDBJ whole genome shotgun (WGS) entry which is preliminary data.</text>
</comment>
<evidence type="ECO:0000313" key="1">
    <source>
        <dbReference type="EMBL" id="TWL41130.1"/>
    </source>
</evidence>
<organism evidence="1 2">
    <name type="scientific">Bacillus paralicheniformis</name>
    <dbReference type="NCBI Taxonomy" id="1648923"/>
    <lineage>
        <taxon>Bacteria</taxon>
        <taxon>Bacillati</taxon>
        <taxon>Bacillota</taxon>
        <taxon>Bacilli</taxon>
        <taxon>Bacillales</taxon>
        <taxon>Bacillaceae</taxon>
        <taxon>Bacillus</taxon>
    </lineage>
</organism>
<evidence type="ECO:0000313" key="2">
    <source>
        <dbReference type="Proteomes" id="UP000429980"/>
    </source>
</evidence>
<protein>
    <submittedName>
        <fullName evidence="1">Uncharacterized protein</fullName>
    </submittedName>
</protein>
<reference evidence="1 2" key="1">
    <citation type="submission" date="2019-06" db="EMBL/GenBank/DDBJ databases">
        <title>Genome sequence analysis of &gt;100 Bacillus licheniformis strains suggests intrinsic resistance to this species.</title>
        <authorList>
            <person name="Wels M."/>
            <person name="Siezen R.J."/>
            <person name="Johansen E."/>
            <person name="Stuer-Lauridsen B."/>
            <person name="Bjerre K."/>
            <person name="Nielsen B.K.K."/>
        </authorList>
    </citation>
    <scope>NUCLEOTIDE SEQUENCE [LARGE SCALE GENOMIC DNA]</scope>
    <source>
        <strain evidence="1 2">BAC-15381</strain>
    </source>
</reference>
<dbReference type="Proteomes" id="UP000429980">
    <property type="component" value="Unassembled WGS sequence"/>
</dbReference>
<proteinExistence type="predicted"/>
<keyword evidence="2" id="KW-1185">Reference proteome</keyword>
<sequence length="71" mass="8887">MKICLYDLDELNFAGIPTYFLWRDFTALNTRNRTYKNQRELSRSPLWFFYRYITLLNLKIFLKHDFQKRKT</sequence>
<dbReference type="EMBL" id="NILF01000023">
    <property type="protein sequence ID" value="TWL41130.1"/>
    <property type="molecule type" value="Genomic_DNA"/>
</dbReference>
<gene>
    <name evidence="1" type="ORF">CHCC15381_1929</name>
</gene>
<accession>A0ABY3FZ89</accession>